<reference evidence="4" key="1">
    <citation type="submission" date="2016-10" db="EMBL/GenBank/DDBJ databases">
        <authorList>
            <person name="Varghese N."/>
            <person name="Submissions S."/>
        </authorList>
    </citation>
    <scope>NUCLEOTIDE SEQUENCE [LARGE SCALE GENOMIC DNA]</scope>
    <source>
        <strain evidence="4">CGMCC 4.3525</strain>
    </source>
</reference>
<name>A0A1H9LA70_9PSEU</name>
<dbReference type="InterPro" id="IPR012495">
    <property type="entry name" value="TadE-like_dom"/>
</dbReference>
<protein>
    <submittedName>
        <fullName evidence="3">TadE-like protein</fullName>
    </submittedName>
</protein>
<accession>A0A1H9LA70</accession>
<sequence>MQRLRLPNDRGSAPAQVVIMLPVTFLAFFLIVQFAMWSHATHIAQAAASHGLAAVRVHGGSPADGAASARNVLAGLGGGPLRDANVDCERGSETALVRISGTAKQVVPFLTLPVHAEAAGPVERFVEPGR</sequence>
<feature type="transmembrane region" description="Helical" evidence="1">
    <location>
        <begin position="12"/>
        <end position="37"/>
    </location>
</feature>
<keyword evidence="4" id="KW-1185">Reference proteome</keyword>
<dbReference type="OrthoDB" id="3629197at2"/>
<proteinExistence type="predicted"/>
<dbReference type="AlphaFoldDB" id="A0A1H9LA70"/>
<keyword evidence="1" id="KW-0472">Membrane</keyword>
<evidence type="ECO:0000313" key="4">
    <source>
        <dbReference type="Proteomes" id="UP000199352"/>
    </source>
</evidence>
<dbReference type="Pfam" id="PF07811">
    <property type="entry name" value="TadE"/>
    <property type="match status" value="1"/>
</dbReference>
<dbReference type="RefSeq" id="WP_143116135.1">
    <property type="nucleotide sequence ID" value="NZ_FOFR01000007.1"/>
</dbReference>
<evidence type="ECO:0000313" key="3">
    <source>
        <dbReference type="EMBL" id="SER08129.1"/>
    </source>
</evidence>
<dbReference type="EMBL" id="FOFR01000007">
    <property type="protein sequence ID" value="SER08129.1"/>
    <property type="molecule type" value="Genomic_DNA"/>
</dbReference>
<dbReference type="STRING" id="402600.SAMN05216188_107324"/>
<feature type="domain" description="TadE-like" evidence="2">
    <location>
        <begin position="11"/>
        <end position="51"/>
    </location>
</feature>
<evidence type="ECO:0000256" key="1">
    <source>
        <dbReference type="SAM" id="Phobius"/>
    </source>
</evidence>
<keyword evidence="1" id="KW-0812">Transmembrane</keyword>
<evidence type="ECO:0000259" key="2">
    <source>
        <dbReference type="Pfam" id="PF07811"/>
    </source>
</evidence>
<organism evidence="3 4">
    <name type="scientific">Lentzea xinjiangensis</name>
    <dbReference type="NCBI Taxonomy" id="402600"/>
    <lineage>
        <taxon>Bacteria</taxon>
        <taxon>Bacillati</taxon>
        <taxon>Actinomycetota</taxon>
        <taxon>Actinomycetes</taxon>
        <taxon>Pseudonocardiales</taxon>
        <taxon>Pseudonocardiaceae</taxon>
        <taxon>Lentzea</taxon>
    </lineage>
</organism>
<keyword evidence="1" id="KW-1133">Transmembrane helix</keyword>
<gene>
    <name evidence="3" type="ORF">SAMN05216188_107324</name>
</gene>
<dbReference type="Proteomes" id="UP000199352">
    <property type="component" value="Unassembled WGS sequence"/>
</dbReference>